<dbReference type="GO" id="GO:0004190">
    <property type="term" value="F:aspartic-type endopeptidase activity"/>
    <property type="evidence" value="ECO:0007669"/>
    <property type="project" value="UniProtKB-KW"/>
</dbReference>
<keyword evidence="3" id="KW-0064">Aspartyl protease</keyword>
<accession>A0A6J1L6Y2</accession>
<name>A0A6J1L6Y2_CUCMA</name>
<evidence type="ECO:0000256" key="5">
    <source>
        <dbReference type="ARBA" id="ARBA00023180"/>
    </source>
</evidence>
<dbReference type="InterPro" id="IPR034161">
    <property type="entry name" value="Pepsin-like_plant"/>
</dbReference>
<dbReference type="InterPro" id="IPR051708">
    <property type="entry name" value="Plant_Aspart_Prot_A1"/>
</dbReference>
<dbReference type="PANTHER" id="PTHR47967:SF69">
    <property type="entry name" value="ASPARTIC PROTEINASE NANA, CHLOROPLAST"/>
    <property type="match status" value="1"/>
</dbReference>
<dbReference type="InterPro" id="IPR033121">
    <property type="entry name" value="PEPTIDASE_A1"/>
</dbReference>
<dbReference type="SUPFAM" id="SSF50630">
    <property type="entry name" value="Acid proteases"/>
    <property type="match status" value="1"/>
</dbReference>
<keyword evidence="7" id="KW-0732">Signal</keyword>
<dbReference type="Gene3D" id="2.40.70.10">
    <property type="entry name" value="Acid Proteases"/>
    <property type="match status" value="2"/>
</dbReference>
<proteinExistence type="inferred from homology"/>
<organism evidence="9 10">
    <name type="scientific">Cucurbita maxima</name>
    <name type="common">Pumpkin</name>
    <name type="synonym">Winter squash</name>
    <dbReference type="NCBI Taxonomy" id="3661"/>
    <lineage>
        <taxon>Eukaryota</taxon>
        <taxon>Viridiplantae</taxon>
        <taxon>Streptophyta</taxon>
        <taxon>Embryophyta</taxon>
        <taxon>Tracheophyta</taxon>
        <taxon>Spermatophyta</taxon>
        <taxon>Magnoliopsida</taxon>
        <taxon>eudicotyledons</taxon>
        <taxon>Gunneridae</taxon>
        <taxon>Pentapetalae</taxon>
        <taxon>rosids</taxon>
        <taxon>fabids</taxon>
        <taxon>Cucurbitales</taxon>
        <taxon>Cucurbitaceae</taxon>
        <taxon>Cucurbiteae</taxon>
        <taxon>Cucurbita</taxon>
    </lineage>
</organism>
<evidence type="ECO:0000256" key="2">
    <source>
        <dbReference type="ARBA" id="ARBA00022670"/>
    </source>
</evidence>
<dbReference type="InterPro" id="IPR001461">
    <property type="entry name" value="Aspartic_peptidase_A1"/>
</dbReference>
<feature type="active site" evidence="6">
    <location>
        <position position="398"/>
    </location>
</feature>
<dbReference type="FunFam" id="2.40.70.10:FF:000033">
    <property type="entry name" value="Aspartyl protease family protein"/>
    <property type="match status" value="1"/>
</dbReference>
<feature type="active site" evidence="6">
    <location>
        <position position="156"/>
    </location>
</feature>
<keyword evidence="4" id="KW-0378">Hydrolase</keyword>
<comment type="similarity">
    <text evidence="1">Belongs to the peptidase A1 family.</text>
</comment>
<dbReference type="InterPro" id="IPR032799">
    <property type="entry name" value="TAXi_C"/>
</dbReference>
<dbReference type="PANTHER" id="PTHR47967">
    <property type="entry name" value="OS07G0603500 PROTEIN-RELATED"/>
    <property type="match status" value="1"/>
</dbReference>
<evidence type="ECO:0000259" key="8">
    <source>
        <dbReference type="PROSITE" id="PS51767"/>
    </source>
</evidence>
<evidence type="ECO:0000313" key="10">
    <source>
        <dbReference type="RefSeq" id="XP_023007158.1"/>
    </source>
</evidence>
<feature type="signal peptide" evidence="7">
    <location>
        <begin position="1"/>
        <end position="23"/>
    </location>
</feature>
<evidence type="ECO:0000256" key="3">
    <source>
        <dbReference type="ARBA" id="ARBA00022750"/>
    </source>
</evidence>
<dbReference type="AlphaFoldDB" id="A0A6J1L6Y2"/>
<dbReference type="Pfam" id="PF14543">
    <property type="entry name" value="TAXi_N"/>
    <property type="match status" value="1"/>
</dbReference>
<evidence type="ECO:0000256" key="7">
    <source>
        <dbReference type="SAM" id="SignalP"/>
    </source>
</evidence>
<keyword evidence="5" id="KW-0325">Glycoprotein</keyword>
<dbReference type="GeneID" id="111499734"/>
<dbReference type="GO" id="GO:0006508">
    <property type="term" value="P:proteolysis"/>
    <property type="evidence" value="ECO:0007669"/>
    <property type="project" value="UniProtKB-KW"/>
</dbReference>
<dbReference type="PRINTS" id="PR00792">
    <property type="entry name" value="PEPSIN"/>
</dbReference>
<dbReference type="KEGG" id="cmax:111499734"/>
<dbReference type="PROSITE" id="PS51767">
    <property type="entry name" value="PEPTIDASE_A1"/>
    <property type="match status" value="1"/>
</dbReference>
<sequence length="525" mass="58426">MSSISHLLILFFVVFFFSPLTVAVADQSNANNLKQESDANNEEQEFVRLDLIHRHHPEVVKRLHDEIKVDKMEDRIKDIRYHDQSRLRAISAHLNWTKVVENAEEKVKEASGSNHPPHSQTPIALKTYPGADFGSSEFFVQLKVGTPPQKFTMIADTGSDLLWTRCRYRRCRGDCSNPSPIHKMRNKMRERFNYALYANQSSSFSPIPCSSKQCIQDFSELGGQPDCPTPNTPCSYTYSYLSGDRAMGIFATETVTVRLTNGKEKQLKDILYGCTEEMTDSQFLDGADGLIGLGSSIYSFVYKAAENNVGGGFSYCLADHLRNITAISYFVFGTPSPKTFSASTSSPIGPPATTKLFTGGRYSCYYGVQLSGISVDGQILNIPPHVWNIKSGCGTILDTGTSLTMLTAPAHDAVIEAMAPKIEKFGRMEKDVKGEREKNFKLCFNDTEWNFGMLPKLGFHFEDGAVFEPPDRSYIVSASYQCSCIAITSLPFPSINILGNIIQQTFIWKYDLLKGSVTFAPSDCA</sequence>
<protein>
    <submittedName>
        <fullName evidence="10">Aspartic proteinase NANA, chloroplast-like</fullName>
    </submittedName>
</protein>
<dbReference type="Proteomes" id="UP000504608">
    <property type="component" value="Unplaced"/>
</dbReference>
<dbReference type="RefSeq" id="XP_023007158.1">
    <property type="nucleotide sequence ID" value="XM_023151390.1"/>
</dbReference>
<dbReference type="OrthoDB" id="2747330at2759"/>
<evidence type="ECO:0000256" key="4">
    <source>
        <dbReference type="ARBA" id="ARBA00022801"/>
    </source>
</evidence>
<evidence type="ECO:0000256" key="1">
    <source>
        <dbReference type="ARBA" id="ARBA00007447"/>
    </source>
</evidence>
<feature type="chain" id="PRO_5026945922" evidence="7">
    <location>
        <begin position="24"/>
        <end position="525"/>
    </location>
</feature>
<dbReference type="InterPro" id="IPR032861">
    <property type="entry name" value="TAXi_N"/>
</dbReference>
<gene>
    <name evidence="10" type="primary">LOC111499734</name>
</gene>
<feature type="domain" description="Peptidase A1" evidence="8">
    <location>
        <begin position="138"/>
        <end position="520"/>
    </location>
</feature>
<keyword evidence="9" id="KW-1185">Reference proteome</keyword>
<evidence type="ECO:0000256" key="6">
    <source>
        <dbReference type="PIRSR" id="PIRSR601461-1"/>
    </source>
</evidence>
<keyword evidence="2" id="KW-0645">Protease</keyword>
<dbReference type="CDD" id="cd05476">
    <property type="entry name" value="pepsin_A_like_plant"/>
    <property type="match status" value="1"/>
</dbReference>
<dbReference type="Pfam" id="PF14541">
    <property type="entry name" value="TAXi_C"/>
    <property type="match status" value="1"/>
</dbReference>
<evidence type="ECO:0000313" key="9">
    <source>
        <dbReference type="Proteomes" id="UP000504608"/>
    </source>
</evidence>
<dbReference type="InterPro" id="IPR021109">
    <property type="entry name" value="Peptidase_aspartic_dom_sf"/>
</dbReference>
<reference evidence="10" key="1">
    <citation type="submission" date="2025-08" db="UniProtKB">
        <authorList>
            <consortium name="RefSeq"/>
        </authorList>
    </citation>
    <scope>IDENTIFICATION</scope>
    <source>
        <tissue evidence="10">Young leaves</tissue>
    </source>
</reference>